<protein>
    <submittedName>
        <fullName evidence="1">Trafficking protein particle complex subunit 2</fullName>
    </submittedName>
</protein>
<dbReference type="Proteomes" id="UP001439008">
    <property type="component" value="Unassembled WGS sequence"/>
</dbReference>
<dbReference type="InterPro" id="IPR011012">
    <property type="entry name" value="Longin-like_dom_sf"/>
</dbReference>
<evidence type="ECO:0000313" key="1">
    <source>
        <dbReference type="EMBL" id="MES1920414.1"/>
    </source>
</evidence>
<sequence>MYLCVVSKDDLLLFEHDFKDPSFKVEGITQFLLHSTLDLVDLKSTSTDEMDLKEIDTFDKNAISCFVTASNHRFMLMYNKNRLTERKISAFFDQIYAAFVKMQMDPFYNYDDQINSTEFLESVKKSGSLL</sequence>
<comment type="caution">
    <text evidence="1">The sequence shown here is derived from an EMBL/GenBank/DDBJ whole genome shotgun (WGS) entry which is preliminary data.</text>
</comment>
<dbReference type="InterPro" id="IPR006722">
    <property type="entry name" value="Sedlin"/>
</dbReference>
<dbReference type="SUPFAM" id="SSF64356">
    <property type="entry name" value="SNARE-like"/>
    <property type="match status" value="1"/>
</dbReference>
<reference evidence="1 2" key="1">
    <citation type="journal article" date="2024" name="BMC Biol.">
        <title>Comparative genomics of Ascetosporea gives new insight into the evolutionary basis for animal parasitism in Rhizaria.</title>
        <authorList>
            <person name="Hiltunen Thoren M."/>
            <person name="Onut-Brannstrom I."/>
            <person name="Alfjorden A."/>
            <person name="Peckova H."/>
            <person name="Swords F."/>
            <person name="Hooper C."/>
            <person name="Holzer A.S."/>
            <person name="Bass D."/>
            <person name="Burki F."/>
        </authorList>
    </citation>
    <scope>NUCLEOTIDE SEQUENCE [LARGE SCALE GENOMIC DNA]</scope>
    <source>
        <strain evidence="1">20-A016</strain>
    </source>
</reference>
<gene>
    <name evidence="1" type="primary">TRAPPC2</name>
    <name evidence="1" type="ORF">MHBO_002083</name>
</gene>
<proteinExistence type="predicted"/>
<evidence type="ECO:0000313" key="2">
    <source>
        <dbReference type="Proteomes" id="UP001439008"/>
    </source>
</evidence>
<dbReference type="EMBL" id="JBDODL010000655">
    <property type="protein sequence ID" value="MES1920414.1"/>
    <property type="molecule type" value="Genomic_DNA"/>
</dbReference>
<name>A0ABV2ALU9_9EUKA</name>
<accession>A0ABV2ALU9</accession>
<organism evidence="1 2">
    <name type="scientific">Bonamia ostreae</name>
    <dbReference type="NCBI Taxonomy" id="126728"/>
    <lineage>
        <taxon>Eukaryota</taxon>
        <taxon>Sar</taxon>
        <taxon>Rhizaria</taxon>
        <taxon>Endomyxa</taxon>
        <taxon>Ascetosporea</taxon>
        <taxon>Haplosporida</taxon>
        <taxon>Bonamia</taxon>
    </lineage>
</organism>
<dbReference type="PANTHER" id="PTHR12403">
    <property type="entry name" value="TRAFFICKING PROTEIN PARTICLE COMPLEX SUBUNIT 2"/>
    <property type="match status" value="1"/>
</dbReference>
<dbReference type="Pfam" id="PF04628">
    <property type="entry name" value="Sedlin_N"/>
    <property type="match status" value="1"/>
</dbReference>
<dbReference type="Gene3D" id="3.30.450.70">
    <property type="match status" value="1"/>
</dbReference>
<keyword evidence="2" id="KW-1185">Reference proteome</keyword>